<keyword evidence="3" id="KW-1185">Reference proteome</keyword>
<dbReference type="AlphaFoldDB" id="A0A934RBM3"/>
<organism evidence="2 3">
    <name type="scientific">Haloferula rosea</name>
    <dbReference type="NCBI Taxonomy" id="490093"/>
    <lineage>
        <taxon>Bacteria</taxon>
        <taxon>Pseudomonadati</taxon>
        <taxon>Verrucomicrobiota</taxon>
        <taxon>Verrucomicrobiia</taxon>
        <taxon>Verrucomicrobiales</taxon>
        <taxon>Verrucomicrobiaceae</taxon>
        <taxon>Haloferula</taxon>
    </lineage>
</organism>
<comment type="caution">
    <text evidence="2">The sequence shown here is derived from an EMBL/GenBank/DDBJ whole genome shotgun (WGS) entry which is preliminary data.</text>
</comment>
<keyword evidence="1" id="KW-0472">Membrane</keyword>
<sequence length="160" mass="17648">MRPSSRRNKYRRGSILIEATYALTFLTGLSLILLKLAVNVTAPRQWTLQQSITDAYLTYEKAYAQRLPFADLLGGDSPWPAYPSKAESTVELGKLPGATALVAKVIRTRTPDPNNFPLDGGNGSAATNPAGMKVWKFQSLLIYELGGREYVKSRTVVRSQ</sequence>
<evidence type="ECO:0000313" key="3">
    <source>
        <dbReference type="Proteomes" id="UP000658278"/>
    </source>
</evidence>
<keyword evidence="1" id="KW-0812">Transmembrane</keyword>
<accession>A0A934RBM3</accession>
<gene>
    <name evidence="2" type="ORF">JIN81_11585</name>
</gene>
<dbReference type="Proteomes" id="UP000658278">
    <property type="component" value="Unassembled WGS sequence"/>
</dbReference>
<reference evidence="2" key="1">
    <citation type="submission" date="2021-01" db="EMBL/GenBank/DDBJ databases">
        <title>Modified the classification status of verrucomicrobia.</title>
        <authorList>
            <person name="Feng X."/>
        </authorList>
    </citation>
    <scope>NUCLEOTIDE SEQUENCE</scope>
    <source>
        <strain evidence="2">KCTC 22201</strain>
    </source>
</reference>
<name>A0A934RBM3_9BACT</name>
<proteinExistence type="predicted"/>
<dbReference type="EMBL" id="JAENII010000008">
    <property type="protein sequence ID" value="MBK1827663.1"/>
    <property type="molecule type" value="Genomic_DNA"/>
</dbReference>
<protein>
    <submittedName>
        <fullName evidence="2">Uncharacterized protein</fullName>
    </submittedName>
</protein>
<feature type="transmembrane region" description="Helical" evidence="1">
    <location>
        <begin position="21"/>
        <end position="42"/>
    </location>
</feature>
<keyword evidence="1" id="KW-1133">Transmembrane helix</keyword>
<dbReference type="RefSeq" id="WP_200279452.1">
    <property type="nucleotide sequence ID" value="NZ_JAENII010000008.1"/>
</dbReference>
<evidence type="ECO:0000313" key="2">
    <source>
        <dbReference type="EMBL" id="MBK1827663.1"/>
    </source>
</evidence>
<evidence type="ECO:0000256" key="1">
    <source>
        <dbReference type="SAM" id="Phobius"/>
    </source>
</evidence>